<geneLocation type="plasmid" evidence="9">
    <name>unnamed</name>
</geneLocation>
<dbReference type="Gene3D" id="2.60.40.1180">
    <property type="entry name" value="Golgi alpha-mannosidase II"/>
    <property type="match status" value="1"/>
</dbReference>
<comment type="similarity">
    <text evidence="2">Belongs to the glycosyl hydrolase 51 family.</text>
</comment>
<evidence type="ECO:0000313" key="10">
    <source>
        <dbReference type="Proteomes" id="UP000019024"/>
    </source>
</evidence>
<dbReference type="Gene3D" id="2.60.120.260">
    <property type="entry name" value="Galactose-binding domain-like"/>
    <property type="match status" value="1"/>
</dbReference>
<comment type="catalytic activity">
    <reaction evidence="1">
        <text>Hydrolysis of terminal non-reducing alpha-L-arabinofuranoside residues in alpha-L-arabinosides.</text>
        <dbReference type="EC" id="3.2.1.55"/>
    </reaction>
</comment>
<dbReference type="HOGENOM" id="CLU_017810_0_0_2"/>
<dbReference type="GO" id="GO:0046373">
    <property type="term" value="P:L-arabinose metabolic process"/>
    <property type="evidence" value="ECO:0007669"/>
    <property type="project" value="InterPro"/>
</dbReference>
<evidence type="ECO:0000256" key="4">
    <source>
        <dbReference type="ARBA" id="ARBA00022801"/>
    </source>
</evidence>
<name>W0JST5_9EURY</name>
<evidence type="ECO:0000259" key="8">
    <source>
        <dbReference type="SMART" id="SM00813"/>
    </source>
</evidence>
<evidence type="ECO:0000256" key="5">
    <source>
        <dbReference type="ARBA" id="ARBA00023277"/>
    </source>
</evidence>
<dbReference type="EC" id="3.2.1.55" evidence="3"/>
<accession>W0JST5</accession>
<dbReference type="Proteomes" id="UP000019024">
    <property type="component" value="Plasmid unnamed"/>
</dbReference>
<dbReference type="GO" id="GO:0046556">
    <property type="term" value="F:alpha-L-arabinofuranosidase activity"/>
    <property type="evidence" value="ECO:0007669"/>
    <property type="project" value="UniProtKB-EC"/>
</dbReference>
<dbReference type="Pfam" id="PF22848">
    <property type="entry name" value="ASD1_dom"/>
    <property type="match status" value="1"/>
</dbReference>
<proteinExistence type="inferred from homology"/>
<keyword evidence="10" id="KW-1185">Reference proteome</keyword>
<dbReference type="PANTHER" id="PTHR43576">
    <property type="entry name" value="ALPHA-L-ARABINOFURANOSIDASE C-RELATED"/>
    <property type="match status" value="1"/>
</dbReference>
<dbReference type="Gene3D" id="3.20.20.80">
    <property type="entry name" value="Glycosidases"/>
    <property type="match status" value="1"/>
</dbReference>
<evidence type="ECO:0000256" key="3">
    <source>
        <dbReference type="ARBA" id="ARBA00012670"/>
    </source>
</evidence>
<keyword evidence="4" id="KW-0378">Hydrolase</keyword>
<evidence type="ECO:0000313" key="9">
    <source>
        <dbReference type="EMBL" id="AHG01664.1"/>
    </source>
</evidence>
<dbReference type="InterPro" id="IPR013780">
    <property type="entry name" value="Glyco_hydro_b"/>
</dbReference>
<evidence type="ECO:0000256" key="7">
    <source>
        <dbReference type="SAM" id="MobiDB-lite"/>
    </source>
</evidence>
<dbReference type="InterPro" id="IPR010720">
    <property type="entry name" value="Alpha-L-AF_C"/>
</dbReference>
<feature type="region of interest" description="Disordered" evidence="7">
    <location>
        <begin position="1"/>
        <end position="34"/>
    </location>
</feature>
<dbReference type="AlphaFoldDB" id="W0JST5"/>
<reference evidence="9 10" key="1">
    <citation type="submission" date="2014-01" db="EMBL/GenBank/DDBJ databases">
        <authorList>
            <consortium name="DOE Joint Genome Institute"/>
            <person name="Anderson I."/>
            <person name="Huntemann M."/>
            <person name="Han J."/>
            <person name="Chen A."/>
            <person name="Kyrpides N."/>
            <person name="Mavromatis K."/>
            <person name="Markowitz V."/>
            <person name="Palaniappan K."/>
            <person name="Ivanova N."/>
            <person name="Schaumberg A."/>
            <person name="Pati A."/>
            <person name="Liolios K."/>
            <person name="Nordberg H.P."/>
            <person name="Cantor M.N."/>
            <person name="Hua S.X."/>
            <person name="Woyke T."/>
        </authorList>
    </citation>
    <scope>NUCLEOTIDE SEQUENCE [LARGE SCALE GENOMIC DNA]</scope>
    <source>
        <strain evidence="9 10">XH-48</strain>
        <plasmid evidence="10">1</plasmid>
    </source>
</reference>
<keyword evidence="6" id="KW-0326">Glycosidase</keyword>
<evidence type="ECO:0000256" key="2">
    <source>
        <dbReference type="ARBA" id="ARBA00007186"/>
    </source>
</evidence>
<dbReference type="SUPFAM" id="SSF51011">
    <property type="entry name" value="Glycosyl hydrolase domain"/>
    <property type="match status" value="1"/>
</dbReference>
<protein>
    <recommendedName>
        <fullName evidence="3">non-reducing end alpha-L-arabinofuranosidase</fullName>
        <ecNumber evidence="3">3.2.1.55</ecNumber>
    </recommendedName>
</protein>
<feature type="domain" description="Alpha-L-arabinofuranosidase C-terminal" evidence="8">
    <location>
        <begin position="571"/>
        <end position="732"/>
    </location>
</feature>
<dbReference type="PATRIC" id="fig|797299.3.peg.3400"/>
<dbReference type="InterPro" id="IPR017853">
    <property type="entry name" value="GH"/>
</dbReference>
<dbReference type="PANTHER" id="PTHR43576:SF2">
    <property type="entry name" value="INTRACELLULAR EXO-ALPHA-L-ARABINOFURANOSIDASE 2"/>
    <property type="match status" value="1"/>
</dbReference>
<evidence type="ECO:0000256" key="6">
    <source>
        <dbReference type="ARBA" id="ARBA00023295"/>
    </source>
</evidence>
<dbReference type="SMART" id="SM00813">
    <property type="entry name" value="Alpha-L-AF_C"/>
    <property type="match status" value="1"/>
</dbReference>
<gene>
    <name evidence="9" type="ORF">HALLA_04495</name>
</gene>
<dbReference type="SUPFAM" id="SSF51445">
    <property type="entry name" value="(Trans)glycosidases"/>
    <property type="match status" value="1"/>
</dbReference>
<evidence type="ECO:0000256" key="1">
    <source>
        <dbReference type="ARBA" id="ARBA00001462"/>
    </source>
</evidence>
<organism evidence="9 10">
    <name type="scientific">Halostagnicola larsenii XH-48</name>
    <dbReference type="NCBI Taxonomy" id="797299"/>
    <lineage>
        <taxon>Archaea</taxon>
        <taxon>Methanobacteriati</taxon>
        <taxon>Methanobacteriota</taxon>
        <taxon>Stenosarchaea group</taxon>
        <taxon>Halobacteria</taxon>
        <taxon>Halobacteriales</taxon>
        <taxon>Natrialbaceae</taxon>
        <taxon>Halostagnicola</taxon>
    </lineage>
</organism>
<dbReference type="GO" id="GO:0000272">
    <property type="term" value="P:polysaccharide catabolic process"/>
    <property type="evidence" value="ECO:0007669"/>
    <property type="project" value="TreeGrafter"/>
</dbReference>
<keyword evidence="9" id="KW-0614">Plasmid</keyword>
<dbReference type="InterPro" id="IPR055235">
    <property type="entry name" value="ASD1_cat"/>
</dbReference>
<sequence>MDMTDKQLLTHRTSTESDPDEATVTVDPTTTDADPVDPKLFGKFGEHLYSTRNAKNSFTAQILHNPTFGDWKFQVEHPSVDGGRPAVHDSDTQADRIDAYADARGYPDADRLRESYRGATALWWFPFGDDGGNDVTVTTSPDVGIAGDRAQRVEITASGTSHPTESAADRSLAHSAGIAQWCSLPTHRTRQFEGSLTARAATPTTVTVAIHEVGPSGRLETALADTTVSVDKSWESVDFELELPDDLEASPETLFAFSLTTDSPANLVLDMARLYPADHVGTADPKVIEFLREAELPLFRWPGGNFVSGYRWRDGVGPAEQRPTKPNPAWDGLETNLFGTVEFLEFCERIGCEPMICVNAGNGSPAEAARWVEYCNGSTETEMGALRAEHGHPEPFDVTYWEVGNEVYGPWQVTWTTPAGYADRYRRFHEAMVDVDGAIEVLACGNRLTDWNDPVLSTAGDQVEWLTDHVLVGTPVGPDVDQRELYNSHMALAGRVMEEYADVREAMREAGIDDPQIALTELQLFTFPDREQWTDQAGPPVLPTNRSISEAIYDATFVHESVRSGAVDMFTHSGAGNHGGGLRKHRERVWADPCYYYHQMGASLFGGTPLETELTCDTYDTETAFATDTAEFFGELPPVSDVPILDPLAASSRSGDELFIELVHRDANADEIAVTIDLEDGFDPVPEATVTTLAGETMAEENTFADPENVAPSRDSVAVEGGSATVTVPPFSIVRVTFVRD</sequence>
<dbReference type="EMBL" id="CP007056">
    <property type="protein sequence ID" value="AHG01664.1"/>
    <property type="molecule type" value="Genomic_DNA"/>
</dbReference>
<dbReference type="eggNOG" id="arCOG10185">
    <property type="taxonomic scope" value="Archaea"/>
</dbReference>
<keyword evidence="5" id="KW-0119">Carbohydrate metabolism</keyword>
<dbReference type="KEGG" id="hlr:HALLA_04495"/>
<feature type="compositionally biased region" description="Low complexity" evidence="7">
    <location>
        <begin position="22"/>
        <end position="33"/>
    </location>
</feature>
<dbReference type="Pfam" id="PF06964">
    <property type="entry name" value="Alpha-L-AF_C"/>
    <property type="match status" value="1"/>
</dbReference>